<keyword evidence="3" id="KW-1185">Reference proteome</keyword>
<dbReference type="STRING" id="1227490.C479_09815"/>
<proteinExistence type="predicted"/>
<feature type="domain" description="Molybdopterin-guanine dinucleotide biosynthesis protein B (MobB)" evidence="1">
    <location>
        <begin position="3"/>
        <end position="120"/>
    </location>
</feature>
<dbReference type="OrthoDB" id="9014at2157"/>
<accession>M0BKE5</accession>
<dbReference type="Pfam" id="PF03205">
    <property type="entry name" value="MobB"/>
    <property type="match status" value="1"/>
</dbReference>
<evidence type="ECO:0000313" key="2">
    <source>
        <dbReference type="EMBL" id="ELZ10084.1"/>
    </source>
</evidence>
<dbReference type="InterPro" id="IPR027417">
    <property type="entry name" value="P-loop_NTPase"/>
</dbReference>
<evidence type="ECO:0000313" key="3">
    <source>
        <dbReference type="Proteomes" id="UP000011560"/>
    </source>
</evidence>
<dbReference type="NCBIfam" id="TIGR00176">
    <property type="entry name" value="mobB"/>
    <property type="match status" value="1"/>
</dbReference>
<gene>
    <name evidence="2" type="ORF">C479_09815</name>
</gene>
<dbReference type="AlphaFoldDB" id="M0BKE5"/>
<dbReference type="InterPro" id="IPR004435">
    <property type="entry name" value="MobB_dom"/>
</dbReference>
<dbReference type="RefSeq" id="WP_007701591.1">
    <property type="nucleotide sequence ID" value="NZ_AOIQ01000015.1"/>
</dbReference>
<dbReference type="EMBL" id="AOIQ01000015">
    <property type="protein sequence ID" value="ELZ10084.1"/>
    <property type="molecule type" value="Genomic_DNA"/>
</dbReference>
<dbReference type="InterPro" id="IPR052539">
    <property type="entry name" value="MGD_biosynthesis_adapter"/>
</dbReference>
<dbReference type="PANTHER" id="PTHR40072:SF1">
    <property type="entry name" value="MOLYBDOPTERIN-GUANINE DINUCLEOTIDE BIOSYNTHESIS ADAPTER PROTEIN"/>
    <property type="match status" value="1"/>
</dbReference>
<dbReference type="SUPFAM" id="SSF52540">
    <property type="entry name" value="P-loop containing nucleoside triphosphate hydrolases"/>
    <property type="match status" value="1"/>
</dbReference>
<sequence>MKVLGIVGHSDAGKTTLLERLVPAFGSTTRVATVKSIHHDIELDTPGSDTHRHATAGAETVVGITPSRTFEIRRRPGGGESAAKLFALRNRLIRLRERDYDVVLVEGFHRARCPKLVVGERVPDETAPRVLAHVAGPDALDVQALVATVLSGEADERDG</sequence>
<comment type="caution">
    <text evidence="2">The sequence shown here is derived from an EMBL/GenBank/DDBJ whole genome shotgun (WGS) entry which is preliminary data.</text>
</comment>
<evidence type="ECO:0000259" key="1">
    <source>
        <dbReference type="Pfam" id="PF03205"/>
    </source>
</evidence>
<reference evidence="2 3" key="1">
    <citation type="journal article" date="2014" name="PLoS Genet.">
        <title>Phylogenetically driven sequencing of extremely halophilic archaea reveals strategies for static and dynamic osmo-response.</title>
        <authorList>
            <person name="Becker E.A."/>
            <person name="Seitzer P.M."/>
            <person name="Tritt A."/>
            <person name="Larsen D."/>
            <person name="Krusor M."/>
            <person name="Yao A.I."/>
            <person name="Wu D."/>
            <person name="Madern D."/>
            <person name="Eisen J.A."/>
            <person name="Darling A.E."/>
            <person name="Facciotti M.T."/>
        </authorList>
    </citation>
    <scope>NUCLEOTIDE SEQUENCE [LARGE SCALE GENOMIC DNA]</scope>
    <source>
        <strain evidence="2 3">JCM 14624</strain>
    </source>
</reference>
<protein>
    <submittedName>
        <fullName evidence="2">Molybdopterin-guanine dinucleotide biosynthesis protein B</fullName>
    </submittedName>
</protein>
<dbReference type="Gene3D" id="3.40.50.300">
    <property type="entry name" value="P-loop containing nucleotide triphosphate hydrolases"/>
    <property type="match status" value="1"/>
</dbReference>
<dbReference type="PANTHER" id="PTHR40072">
    <property type="entry name" value="MOLYBDOPTERIN-GUANINE DINUCLEOTIDE BIOSYNTHESIS ADAPTER PROTEIN-RELATED"/>
    <property type="match status" value="1"/>
</dbReference>
<dbReference type="Proteomes" id="UP000011560">
    <property type="component" value="Unassembled WGS sequence"/>
</dbReference>
<dbReference type="GO" id="GO:0005525">
    <property type="term" value="F:GTP binding"/>
    <property type="evidence" value="ECO:0007669"/>
    <property type="project" value="InterPro"/>
</dbReference>
<organism evidence="2 3">
    <name type="scientific">Halovivax asiaticus JCM 14624</name>
    <dbReference type="NCBI Taxonomy" id="1227490"/>
    <lineage>
        <taxon>Archaea</taxon>
        <taxon>Methanobacteriati</taxon>
        <taxon>Methanobacteriota</taxon>
        <taxon>Stenosarchaea group</taxon>
        <taxon>Halobacteria</taxon>
        <taxon>Halobacteriales</taxon>
        <taxon>Natrialbaceae</taxon>
        <taxon>Halovivax</taxon>
    </lineage>
</organism>
<dbReference type="PATRIC" id="fig|1227490.4.peg.2006"/>
<name>M0BKE5_9EURY</name>
<dbReference type="GO" id="GO:0006777">
    <property type="term" value="P:Mo-molybdopterin cofactor biosynthetic process"/>
    <property type="evidence" value="ECO:0007669"/>
    <property type="project" value="InterPro"/>
</dbReference>